<keyword evidence="4" id="KW-1185">Reference proteome</keyword>
<proteinExistence type="predicted"/>
<name>A0ABN1LA79_9GAMM</name>
<feature type="domain" description="Helix-hairpin-helix DNA-binding motif class 1" evidence="2">
    <location>
        <begin position="63"/>
        <end position="82"/>
    </location>
</feature>
<feature type="chain" id="PRO_5045200680" description="Helix-hairpin-helix DNA-binding motif class 1 domain-containing protein" evidence="1">
    <location>
        <begin position="27"/>
        <end position="115"/>
    </location>
</feature>
<gene>
    <name evidence="3" type="ORF">GCM10009111_28500</name>
</gene>
<dbReference type="Pfam" id="PF12836">
    <property type="entry name" value="HHH_3"/>
    <property type="match status" value="1"/>
</dbReference>
<dbReference type="SUPFAM" id="SSF47781">
    <property type="entry name" value="RuvA domain 2-like"/>
    <property type="match status" value="1"/>
</dbReference>
<dbReference type="SMART" id="SM00278">
    <property type="entry name" value="HhH1"/>
    <property type="match status" value="2"/>
</dbReference>
<evidence type="ECO:0000256" key="1">
    <source>
        <dbReference type="SAM" id="SignalP"/>
    </source>
</evidence>
<dbReference type="PANTHER" id="PTHR21180">
    <property type="entry name" value="ENDONUCLEASE/EXONUCLEASE/PHOSPHATASE FAMILY DOMAIN-CONTAINING PROTEIN 1"/>
    <property type="match status" value="1"/>
</dbReference>
<dbReference type="RefSeq" id="WP_343818321.1">
    <property type="nucleotide sequence ID" value="NZ_BAAAFA010000010.1"/>
</dbReference>
<dbReference type="InterPro" id="IPR003583">
    <property type="entry name" value="Hlx-hairpin-Hlx_DNA-bd_motif"/>
</dbReference>
<dbReference type="PANTHER" id="PTHR21180:SF32">
    <property type="entry name" value="ENDONUCLEASE_EXONUCLEASE_PHOSPHATASE FAMILY DOMAIN-CONTAINING PROTEIN 1"/>
    <property type="match status" value="1"/>
</dbReference>
<accession>A0ABN1LA79</accession>
<evidence type="ECO:0000313" key="3">
    <source>
        <dbReference type="EMBL" id="GAA0821463.1"/>
    </source>
</evidence>
<dbReference type="InterPro" id="IPR004509">
    <property type="entry name" value="Competence_ComEA_HhH"/>
</dbReference>
<evidence type="ECO:0000313" key="4">
    <source>
        <dbReference type="Proteomes" id="UP001500021"/>
    </source>
</evidence>
<feature type="signal peptide" evidence="1">
    <location>
        <begin position="1"/>
        <end position="26"/>
    </location>
</feature>
<reference evidence="3 4" key="1">
    <citation type="journal article" date="2019" name="Int. J. Syst. Evol. Microbiol.">
        <title>The Global Catalogue of Microorganisms (GCM) 10K type strain sequencing project: providing services to taxonomists for standard genome sequencing and annotation.</title>
        <authorList>
            <consortium name="The Broad Institute Genomics Platform"/>
            <consortium name="The Broad Institute Genome Sequencing Center for Infectious Disease"/>
            <person name="Wu L."/>
            <person name="Ma J."/>
        </authorList>
    </citation>
    <scope>NUCLEOTIDE SEQUENCE [LARGE SCALE GENOMIC DNA]</scope>
    <source>
        <strain evidence="3 4">JCM 15608</strain>
    </source>
</reference>
<feature type="domain" description="Helix-hairpin-helix DNA-binding motif class 1" evidence="2">
    <location>
        <begin position="93"/>
        <end position="112"/>
    </location>
</feature>
<dbReference type="InterPro" id="IPR010994">
    <property type="entry name" value="RuvA_2-like"/>
</dbReference>
<dbReference type="Gene3D" id="1.10.150.280">
    <property type="entry name" value="AF1531-like domain"/>
    <property type="match status" value="1"/>
</dbReference>
<organism evidence="3 4">
    <name type="scientific">Colwellia asteriadis</name>
    <dbReference type="NCBI Taxonomy" id="517723"/>
    <lineage>
        <taxon>Bacteria</taxon>
        <taxon>Pseudomonadati</taxon>
        <taxon>Pseudomonadota</taxon>
        <taxon>Gammaproteobacteria</taxon>
        <taxon>Alteromonadales</taxon>
        <taxon>Colwelliaceae</taxon>
        <taxon>Colwellia</taxon>
    </lineage>
</organism>
<sequence>MNTSLKALLAITFTAAVSFATHYSYAQSLTEAPQKQLTSSAATQAKGAEHKIQVVSLNKSTLEQLTTLKGVGQKKAQAIITYRKQTGKFKSVDDLLNVKGIGAKVIADNKSRLKV</sequence>
<dbReference type="Proteomes" id="UP001500021">
    <property type="component" value="Unassembled WGS sequence"/>
</dbReference>
<dbReference type="EMBL" id="BAAAFA010000010">
    <property type="protein sequence ID" value="GAA0821463.1"/>
    <property type="molecule type" value="Genomic_DNA"/>
</dbReference>
<comment type="caution">
    <text evidence="3">The sequence shown here is derived from an EMBL/GenBank/DDBJ whole genome shotgun (WGS) entry which is preliminary data.</text>
</comment>
<evidence type="ECO:0000259" key="2">
    <source>
        <dbReference type="SMART" id="SM00278"/>
    </source>
</evidence>
<dbReference type="NCBIfam" id="TIGR00426">
    <property type="entry name" value="competence protein ComEA helix-hairpin-helix repeat region"/>
    <property type="match status" value="1"/>
</dbReference>
<dbReference type="InterPro" id="IPR051675">
    <property type="entry name" value="Endo/Exo/Phosphatase_dom_1"/>
</dbReference>
<protein>
    <recommendedName>
        <fullName evidence="2">Helix-hairpin-helix DNA-binding motif class 1 domain-containing protein</fullName>
    </recommendedName>
</protein>
<keyword evidence="1" id="KW-0732">Signal</keyword>